<dbReference type="Proteomes" id="UP000297540">
    <property type="component" value="Unassembled WGS sequence"/>
</dbReference>
<evidence type="ECO:0000256" key="1">
    <source>
        <dbReference type="SAM" id="Phobius"/>
    </source>
</evidence>
<dbReference type="EMBL" id="SOZE01000001">
    <property type="protein sequence ID" value="TFF40972.1"/>
    <property type="molecule type" value="Genomic_DNA"/>
</dbReference>
<keyword evidence="1" id="KW-0812">Transmembrane</keyword>
<dbReference type="AlphaFoldDB" id="A0A4Y8SQA5"/>
<proteinExistence type="predicted"/>
<evidence type="ECO:0000313" key="3">
    <source>
        <dbReference type="Proteomes" id="UP000297540"/>
    </source>
</evidence>
<dbReference type="RefSeq" id="WP_133229370.1">
    <property type="nucleotide sequence ID" value="NZ_SOZE01000001.1"/>
</dbReference>
<keyword evidence="3" id="KW-1185">Reference proteome</keyword>
<name>A0A4Y8SQA5_9SPHI</name>
<accession>A0A4Y8SQA5</accession>
<organism evidence="2 3">
    <name type="scientific">Mucilaginibacter psychrotolerans</name>
    <dbReference type="NCBI Taxonomy" id="1524096"/>
    <lineage>
        <taxon>Bacteria</taxon>
        <taxon>Pseudomonadati</taxon>
        <taxon>Bacteroidota</taxon>
        <taxon>Sphingobacteriia</taxon>
        <taxon>Sphingobacteriales</taxon>
        <taxon>Sphingobacteriaceae</taxon>
        <taxon>Mucilaginibacter</taxon>
    </lineage>
</organism>
<reference evidence="2 3" key="1">
    <citation type="journal article" date="2017" name="Int. J. Syst. Evol. Microbiol.">
        <title>Mucilaginibacterpsychrotolerans sp. nov., isolated from peatlands.</title>
        <authorList>
            <person name="Deng Y."/>
            <person name="Shen L."/>
            <person name="Xu B."/>
            <person name="Liu Y."/>
            <person name="Gu Z."/>
            <person name="Liu H."/>
            <person name="Zhou Y."/>
        </authorList>
    </citation>
    <scope>NUCLEOTIDE SEQUENCE [LARGE SCALE GENOMIC DNA]</scope>
    <source>
        <strain evidence="2 3">NH7-4</strain>
    </source>
</reference>
<evidence type="ECO:0000313" key="2">
    <source>
        <dbReference type="EMBL" id="TFF40972.1"/>
    </source>
</evidence>
<protein>
    <submittedName>
        <fullName evidence="2">Uncharacterized protein</fullName>
    </submittedName>
</protein>
<comment type="caution">
    <text evidence="2">The sequence shown here is derived from an EMBL/GenBank/DDBJ whole genome shotgun (WGS) entry which is preliminary data.</text>
</comment>
<feature type="transmembrane region" description="Helical" evidence="1">
    <location>
        <begin position="42"/>
        <end position="60"/>
    </location>
</feature>
<keyword evidence="1" id="KW-1133">Transmembrane helix</keyword>
<sequence>MKPNLNYWQTALLYLPSLAAFVLMQTHHAANGKMVSLHTENVLFNFNTWLVITYQAWLCIKFNSRAAGKITWFSINV</sequence>
<gene>
    <name evidence="2" type="ORF">E2R66_02000</name>
</gene>
<keyword evidence="1" id="KW-0472">Membrane</keyword>
<dbReference type="OrthoDB" id="793778at2"/>